<keyword evidence="1" id="KW-1133">Transmembrane helix</keyword>
<organism evidence="2 3">
    <name type="scientific">Actinoallomurus acaciae</name>
    <dbReference type="NCBI Taxonomy" id="502577"/>
    <lineage>
        <taxon>Bacteria</taxon>
        <taxon>Bacillati</taxon>
        <taxon>Actinomycetota</taxon>
        <taxon>Actinomycetes</taxon>
        <taxon>Streptosporangiales</taxon>
        <taxon>Thermomonosporaceae</taxon>
        <taxon>Actinoallomurus</taxon>
    </lineage>
</organism>
<proteinExistence type="predicted"/>
<evidence type="ECO:0000313" key="2">
    <source>
        <dbReference type="EMBL" id="MFB9838326.1"/>
    </source>
</evidence>
<dbReference type="EMBL" id="JBHLZP010000497">
    <property type="protein sequence ID" value="MFB9838326.1"/>
    <property type="molecule type" value="Genomic_DNA"/>
</dbReference>
<protein>
    <recommendedName>
        <fullName evidence="4">DUF1080 domain-containing protein</fullName>
    </recommendedName>
</protein>
<gene>
    <name evidence="2" type="ORF">ACFFNX_39855</name>
</gene>
<evidence type="ECO:0000313" key="3">
    <source>
        <dbReference type="Proteomes" id="UP001589627"/>
    </source>
</evidence>
<evidence type="ECO:0008006" key="4">
    <source>
        <dbReference type="Google" id="ProtNLM"/>
    </source>
</evidence>
<evidence type="ECO:0000256" key="1">
    <source>
        <dbReference type="SAM" id="Phobius"/>
    </source>
</evidence>
<feature type="transmembrane region" description="Helical" evidence="1">
    <location>
        <begin position="16"/>
        <end position="35"/>
    </location>
</feature>
<dbReference type="Proteomes" id="UP001589627">
    <property type="component" value="Unassembled WGS sequence"/>
</dbReference>
<accession>A0ABV5YTE5</accession>
<comment type="caution">
    <text evidence="2">The sequence shown here is derived from an EMBL/GenBank/DDBJ whole genome shotgun (WGS) entry which is preliminary data.</text>
</comment>
<reference evidence="2 3" key="1">
    <citation type="submission" date="2024-09" db="EMBL/GenBank/DDBJ databases">
        <authorList>
            <person name="Sun Q."/>
            <person name="Mori K."/>
        </authorList>
    </citation>
    <scope>NUCLEOTIDE SEQUENCE [LARGE SCALE GENOMIC DNA]</scope>
    <source>
        <strain evidence="2 3">TBRC 0563</strain>
    </source>
</reference>
<keyword evidence="3" id="KW-1185">Reference proteome</keyword>
<feature type="non-terminal residue" evidence="2">
    <location>
        <position position="1"/>
    </location>
</feature>
<dbReference type="Gene3D" id="2.60.120.560">
    <property type="entry name" value="Exo-inulinase, domain 1"/>
    <property type="match status" value="1"/>
</dbReference>
<name>A0ABV5YTE5_9ACTN</name>
<keyword evidence="1" id="KW-0812">Transmembrane</keyword>
<keyword evidence="1" id="KW-0472">Membrane</keyword>
<sequence>PPTPPAGRPIWPRPPVLAAAAVVLVVLVGGAVYLGTRGGGPPSNPTTVFSDDFSNTGSGWSGSTWISDTGYFQGGYRIDAGGSINTESWSKAPVDNALPTKLLVSADATVKQSPPYGLLGVYCRGEGDGSDSSSYDFFVRADGRGALIRKEAGKAGSKELAQKNSAPGFKEGKKNRLQAVCEQDGKKVHLRLWVNGKLAAEATDGDAPLANGGAGLMARLDNGNGTDAQMLFDNFDLSQFD</sequence>